<evidence type="ECO:0000313" key="11">
    <source>
        <dbReference type="Proteomes" id="UP000791080"/>
    </source>
</evidence>
<feature type="transmembrane region" description="Helical" evidence="8">
    <location>
        <begin position="184"/>
        <end position="205"/>
    </location>
</feature>
<dbReference type="EMBL" id="AUBJ02000001">
    <property type="protein sequence ID" value="MCP2334033.1"/>
    <property type="molecule type" value="Genomic_DNA"/>
</dbReference>
<feature type="transmembrane region" description="Helical" evidence="8">
    <location>
        <begin position="12"/>
        <end position="37"/>
    </location>
</feature>
<keyword evidence="11" id="KW-1185">Reference proteome</keyword>
<dbReference type="PANTHER" id="PTHR30614">
    <property type="entry name" value="MEMBRANE COMPONENT OF AMINO ACID ABC TRANSPORTER"/>
    <property type="match status" value="1"/>
</dbReference>
<dbReference type="InterPro" id="IPR010065">
    <property type="entry name" value="AA_ABC_transptr_permease_3TM"/>
</dbReference>
<dbReference type="CDD" id="cd06261">
    <property type="entry name" value="TM_PBP2"/>
    <property type="match status" value="1"/>
</dbReference>
<keyword evidence="3" id="KW-1003">Cell membrane</keyword>
<dbReference type="NCBIfam" id="TIGR01726">
    <property type="entry name" value="HEQRo_perm_3TM"/>
    <property type="match status" value="1"/>
</dbReference>
<proteinExistence type="inferred from homology"/>
<dbReference type="PROSITE" id="PS50928">
    <property type="entry name" value="ABC_TM1"/>
    <property type="match status" value="1"/>
</dbReference>
<keyword evidence="6 8" id="KW-1133">Transmembrane helix</keyword>
<feature type="domain" description="ABC transmembrane type-1" evidence="9">
    <location>
        <begin position="13"/>
        <end position="206"/>
    </location>
</feature>
<evidence type="ECO:0000256" key="8">
    <source>
        <dbReference type="RuleBase" id="RU363032"/>
    </source>
</evidence>
<dbReference type="InterPro" id="IPR035906">
    <property type="entry name" value="MetI-like_sf"/>
</dbReference>
<dbReference type="PANTHER" id="PTHR30614:SF0">
    <property type="entry name" value="L-CYSTINE TRANSPORT SYSTEM PERMEASE PROTEIN TCYL"/>
    <property type="match status" value="1"/>
</dbReference>
<sequence length="233" mass="24866">MSAGLWNYMFEGLLVTLQLTIFGAILGLVFAFAAGLARLSGNKLLRGMGFAYTEAFRGLSALVVLFWLIFVLPTVFGVQLAPLFAGVLALSLNIGAYGAEVVRGAVRAVPQGQIEAAIALNFTPWQRMRKVILPQAVVAMIPSFSNNLIELLKATALVSVVFLSDLTFGAQLVRASTGNTAGTFGLLLVAYGLIALVFTTLMRLLERRAAASLGRTVPPGMIARIFRRTEASA</sequence>
<protein>
    <submittedName>
        <fullName evidence="10">Polar amino acid transport system permease protein</fullName>
    </submittedName>
</protein>
<dbReference type="NCBIfam" id="TIGR03004">
    <property type="entry name" value="ectoine_ehuC"/>
    <property type="match status" value="1"/>
</dbReference>
<keyword evidence="7 8" id="KW-0472">Membrane</keyword>
<feature type="transmembrane region" description="Helical" evidence="8">
    <location>
        <begin position="49"/>
        <end position="70"/>
    </location>
</feature>
<dbReference type="RefSeq" id="WP_026418615.1">
    <property type="nucleotide sequence ID" value="NZ_AUBJ02000001.1"/>
</dbReference>
<feature type="transmembrane region" description="Helical" evidence="8">
    <location>
        <begin position="76"/>
        <end position="97"/>
    </location>
</feature>
<evidence type="ECO:0000256" key="4">
    <source>
        <dbReference type="ARBA" id="ARBA00022692"/>
    </source>
</evidence>
<reference evidence="10 11" key="2">
    <citation type="submission" date="2022-06" db="EMBL/GenBank/DDBJ databases">
        <title>Genomic Encyclopedia of Type Strains, Phase I: the one thousand microbial genomes (KMG-I) project.</title>
        <authorList>
            <person name="Kyrpides N."/>
        </authorList>
    </citation>
    <scope>NUCLEOTIDE SEQUENCE [LARGE SCALE GENOMIC DNA]</scope>
    <source>
        <strain evidence="10 11">DSM 43889</strain>
    </source>
</reference>
<dbReference type="InterPro" id="IPR000515">
    <property type="entry name" value="MetI-like"/>
</dbReference>
<reference evidence="10 11" key="1">
    <citation type="submission" date="2013-07" db="EMBL/GenBank/DDBJ databases">
        <authorList>
            <consortium name="DOE Joint Genome Institute"/>
            <person name="Reeve W."/>
            <person name="Huntemann M."/>
            <person name="Han J."/>
            <person name="Chen A."/>
            <person name="Kyrpides N."/>
            <person name="Mavromatis K."/>
            <person name="Markowitz V."/>
            <person name="Palaniappan K."/>
            <person name="Ivanova N."/>
            <person name="Schaumberg A."/>
            <person name="Pati A."/>
            <person name="Liolios K."/>
            <person name="Nordberg H.P."/>
            <person name="Cantor M.N."/>
            <person name="Hua S.X."/>
            <person name="Woyke T."/>
        </authorList>
    </citation>
    <scope>NUCLEOTIDE SEQUENCE [LARGE SCALE GENOMIC DNA]</scope>
    <source>
        <strain evidence="10 11">DSM 43889</strain>
    </source>
</reference>
<comment type="similarity">
    <text evidence="8">Belongs to the binding-protein-dependent transport system permease family.</text>
</comment>
<dbReference type="InterPro" id="IPR043429">
    <property type="entry name" value="ArtM/GltK/GlnP/TcyL/YhdX-like"/>
</dbReference>
<dbReference type="Pfam" id="PF00528">
    <property type="entry name" value="BPD_transp_1"/>
    <property type="match status" value="1"/>
</dbReference>
<evidence type="ECO:0000256" key="2">
    <source>
        <dbReference type="ARBA" id="ARBA00022448"/>
    </source>
</evidence>
<evidence type="ECO:0000256" key="1">
    <source>
        <dbReference type="ARBA" id="ARBA00004651"/>
    </source>
</evidence>
<dbReference type="SUPFAM" id="SSF161098">
    <property type="entry name" value="MetI-like"/>
    <property type="match status" value="1"/>
</dbReference>
<dbReference type="Proteomes" id="UP000791080">
    <property type="component" value="Unassembled WGS sequence"/>
</dbReference>
<evidence type="ECO:0000313" key="10">
    <source>
        <dbReference type="EMBL" id="MCP2334033.1"/>
    </source>
</evidence>
<feature type="transmembrane region" description="Helical" evidence="8">
    <location>
        <begin position="151"/>
        <end position="172"/>
    </location>
</feature>
<evidence type="ECO:0000256" key="6">
    <source>
        <dbReference type="ARBA" id="ARBA00022989"/>
    </source>
</evidence>
<keyword evidence="5" id="KW-0029">Amino-acid transport</keyword>
<keyword evidence="2 8" id="KW-0813">Transport</keyword>
<dbReference type="Gene3D" id="1.10.3720.10">
    <property type="entry name" value="MetI-like"/>
    <property type="match status" value="1"/>
</dbReference>
<dbReference type="InterPro" id="IPR014342">
    <property type="entry name" value="Ectoine_EhuC"/>
</dbReference>
<gene>
    <name evidence="10" type="ORF">G443_004303</name>
</gene>
<evidence type="ECO:0000259" key="9">
    <source>
        <dbReference type="PROSITE" id="PS50928"/>
    </source>
</evidence>
<comment type="subcellular location">
    <subcellularLocation>
        <location evidence="1 8">Cell membrane</location>
        <topology evidence="1 8">Multi-pass membrane protein</topology>
    </subcellularLocation>
</comment>
<comment type="caution">
    <text evidence="10">The sequence shown here is derived from an EMBL/GenBank/DDBJ whole genome shotgun (WGS) entry which is preliminary data.</text>
</comment>
<evidence type="ECO:0000256" key="3">
    <source>
        <dbReference type="ARBA" id="ARBA00022475"/>
    </source>
</evidence>
<evidence type="ECO:0000256" key="7">
    <source>
        <dbReference type="ARBA" id="ARBA00023136"/>
    </source>
</evidence>
<name>A0ABT1JPG8_ACTCY</name>
<accession>A0ABT1JPG8</accession>
<keyword evidence="4 8" id="KW-0812">Transmembrane</keyword>
<evidence type="ECO:0000256" key="5">
    <source>
        <dbReference type="ARBA" id="ARBA00022970"/>
    </source>
</evidence>
<organism evidence="10 11">
    <name type="scientific">Actinoalloteichus caeruleus DSM 43889</name>
    <dbReference type="NCBI Taxonomy" id="1120930"/>
    <lineage>
        <taxon>Bacteria</taxon>
        <taxon>Bacillati</taxon>
        <taxon>Actinomycetota</taxon>
        <taxon>Actinomycetes</taxon>
        <taxon>Pseudonocardiales</taxon>
        <taxon>Pseudonocardiaceae</taxon>
        <taxon>Actinoalloteichus</taxon>
        <taxon>Actinoalloteichus cyanogriseus</taxon>
    </lineage>
</organism>